<feature type="compositionally biased region" description="Pro residues" evidence="1">
    <location>
        <begin position="11"/>
        <end position="20"/>
    </location>
</feature>
<gene>
    <name evidence="2" type="ORF">GCK32_000923</name>
</gene>
<comment type="caution">
    <text evidence="2">The sequence shown here is derived from an EMBL/GenBank/DDBJ whole genome shotgun (WGS) entry which is preliminary data.</text>
</comment>
<keyword evidence="3" id="KW-1185">Reference proteome</keyword>
<sequence length="488" mass="54617">MSKRTFIPKWNPYPKPPPIPSKIRGGSRNEEIQSKRAPPAQVRDGGGIRWYGDPSQTKAPPRITHERMTQRVGLFRNAKQSQIVINEISSVVRKASNKQIGRLVAPDKDITCSTSRNKEDPFFDGHYRQHVATLGVESAAADSNVRDHGFVKKKQREEFSHKSRYDYVCESGEDSTSLGKILNSETGARNSRRHGSNLERPHSGTSKWRARVESDDFSDLDEHDLRYEAPRPSSRRTRIDNPVSKIAAIQESSLRTPHRGRAQNEVTRLGDSRNMPSLAGVATRVLSALPPIYLRDDHHEKYDTLAVRLLAESIKQSDTHGSTSNIFRSFLDCTGRIIAEDNSTQPDDYACEDIFQERSEAPPAVPSATPMLEKLFNQTVAEWNADRDNILNSPMSSAMRATDASSMMTPLSMTSSLNQVDAAPFPFEEDQPWDRISPTGDEDNFPFSRGSSPDSRCSDDEAEDASRATFDWTIPPAKSDIFDVIKGN</sequence>
<organism evidence="2 3">
    <name type="scientific">Trichostrongylus colubriformis</name>
    <name type="common">Black scour worm</name>
    <dbReference type="NCBI Taxonomy" id="6319"/>
    <lineage>
        <taxon>Eukaryota</taxon>
        <taxon>Metazoa</taxon>
        <taxon>Ecdysozoa</taxon>
        <taxon>Nematoda</taxon>
        <taxon>Chromadorea</taxon>
        <taxon>Rhabditida</taxon>
        <taxon>Rhabditina</taxon>
        <taxon>Rhabditomorpha</taxon>
        <taxon>Strongyloidea</taxon>
        <taxon>Trichostrongylidae</taxon>
        <taxon>Trichostrongylus</taxon>
    </lineage>
</organism>
<reference evidence="2 3" key="1">
    <citation type="submission" date="2019-10" db="EMBL/GenBank/DDBJ databases">
        <title>Assembly and Annotation for the nematode Trichostrongylus colubriformis.</title>
        <authorList>
            <person name="Martin J."/>
        </authorList>
    </citation>
    <scope>NUCLEOTIDE SEQUENCE [LARGE SCALE GENOMIC DNA]</scope>
    <source>
        <strain evidence="2">G859</strain>
        <tissue evidence="2">Whole worm</tissue>
    </source>
</reference>
<accession>A0AAN8F4K1</accession>
<dbReference type="AlphaFoldDB" id="A0AAN8F4K1"/>
<dbReference type="EMBL" id="WIXE01019222">
    <property type="protein sequence ID" value="KAK5970205.1"/>
    <property type="molecule type" value="Genomic_DNA"/>
</dbReference>
<name>A0AAN8F4K1_TRICO</name>
<feature type="region of interest" description="Disordered" evidence="1">
    <location>
        <begin position="428"/>
        <end position="471"/>
    </location>
</feature>
<feature type="compositionally biased region" description="Polar residues" evidence="1">
    <location>
        <begin position="174"/>
        <end position="189"/>
    </location>
</feature>
<evidence type="ECO:0000313" key="3">
    <source>
        <dbReference type="Proteomes" id="UP001331761"/>
    </source>
</evidence>
<protein>
    <submittedName>
        <fullName evidence="2">Uncharacterized protein</fullName>
    </submittedName>
</protein>
<proteinExistence type="predicted"/>
<evidence type="ECO:0000256" key="1">
    <source>
        <dbReference type="SAM" id="MobiDB-lite"/>
    </source>
</evidence>
<dbReference type="Proteomes" id="UP001331761">
    <property type="component" value="Unassembled WGS sequence"/>
</dbReference>
<evidence type="ECO:0000313" key="2">
    <source>
        <dbReference type="EMBL" id="KAK5970205.1"/>
    </source>
</evidence>
<feature type="region of interest" description="Disordered" evidence="1">
    <location>
        <begin position="174"/>
        <end position="211"/>
    </location>
</feature>
<feature type="region of interest" description="Disordered" evidence="1">
    <location>
        <begin position="1"/>
        <end position="64"/>
    </location>
</feature>